<reference evidence="1 2" key="1">
    <citation type="submission" date="2024-08" db="EMBL/GenBank/DDBJ databases">
        <title>Two novel Cytobacillus novel species.</title>
        <authorList>
            <person name="Liu G."/>
        </authorList>
    </citation>
    <scope>NUCLEOTIDE SEQUENCE [LARGE SCALE GENOMIC DNA]</scope>
    <source>
        <strain evidence="1 2">FJAT-54145</strain>
    </source>
</reference>
<protein>
    <submittedName>
        <fullName evidence="1">Uncharacterized protein</fullName>
    </submittedName>
</protein>
<name>A0ABW6KAG2_9BACI</name>
<comment type="caution">
    <text evidence="1">The sequence shown here is derived from an EMBL/GenBank/DDBJ whole genome shotgun (WGS) entry which is preliminary data.</text>
</comment>
<accession>A0ABW6KAG2</accession>
<organism evidence="1 2">
    <name type="scientific">Cytobacillus spartinae</name>
    <dbReference type="NCBI Taxonomy" id="3299023"/>
    <lineage>
        <taxon>Bacteria</taxon>
        <taxon>Bacillati</taxon>
        <taxon>Bacillota</taxon>
        <taxon>Bacilli</taxon>
        <taxon>Bacillales</taxon>
        <taxon>Bacillaceae</taxon>
        <taxon>Cytobacillus</taxon>
    </lineage>
</organism>
<sequence>MKKETPLYVEIWRQVAKMVETMPKSTVRNITDVVKLLLEQAEHREEQQEPEKKKPRHIGTLTQTEPPLSVMAYLFESSAKSPSTLTEEDVWGAWDENRIEKRSEGMVVARHPEVCPIFGDSIPYKSVTVVCKEEQYQDVCYWLEYVHGAGCIQATALLPNDRIAIRSEYQAD</sequence>
<evidence type="ECO:0000313" key="2">
    <source>
        <dbReference type="Proteomes" id="UP001601059"/>
    </source>
</evidence>
<dbReference type="EMBL" id="JBIACK010000004">
    <property type="protein sequence ID" value="MFE8701226.1"/>
    <property type="molecule type" value="Genomic_DNA"/>
</dbReference>
<gene>
    <name evidence="1" type="ORF">ACFYKX_11525</name>
</gene>
<proteinExistence type="predicted"/>
<evidence type="ECO:0000313" key="1">
    <source>
        <dbReference type="EMBL" id="MFE8701226.1"/>
    </source>
</evidence>
<dbReference type="RefSeq" id="WP_389361155.1">
    <property type="nucleotide sequence ID" value="NZ_JBIACK010000004.1"/>
</dbReference>
<keyword evidence="2" id="KW-1185">Reference proteome</keyword>
<dbReference type="Proteomes" id="UP001601059">
    <property type="component" value="Unassembled WGS sequence"/>
</dbReference>